<sequence length="637" mass="71662">MSCITEEVDARHKINSELFDALMISENEKKVIEVCRKISDHALHVLTVHDDTVLHMATYFKRDDLALKLLDEIPELYIHKMTRQNKAGNTVLHATATSSRALPVADKLLRKAPGLLGMRNNNGETALFRSARYGKADIFNFLAGKIADYDQPSKQPFLQRNDQSTVLHMAVISQHFELALEIAKEYKYLIGEKDMDGMTALQLLSCKPEAFKLKQERGFFKKLLHFLKFSCDSSWREETQREERQYAAVVELAKFLIERDTSWEVTTPIRDKGRPKIHKYGSSSEKGSEEGGRSGGGDHVDTPLFLATKSGCVEIVKQILKIYPQSLGYIDHEGRNILHVAIKYRQLEIFETVRKMEALSRRLVSKIDNNGNTILHTAGEKIKDYIPEKMEGPALVLQEELLWYERAKEASIPHFVYHRNNLGLTAEGLFAAANNELRGSSKEWLIHTAEGCSVVAVLIATVAFAAAYTVPGGSDDSTGYPILINQPFFVVFTISDVLSLTSSLAAVVTFLSILTSPFRLEDFKHSLPNKMTLGFTFLFFSVCLMMVAFAATVLLMIKNKENWAKIVLYACSFIPVGIFALTYFPLYTTTSTKRAIKYLTKMTGQFLVPQRFTAQLKKISCLSNSTRARSSSSSFVP</sequence>
<dbReference type="Proteomes" id="UP000829398">
    <property type="component" value="Chromosome 8"/>
</dbReference>
<reference evidence="2" key="1">
    <citation type="journal article" date="2023" name="Hortic. Res.">
        <title>A chromosome-level phased genome enabling allele-level studies in sweet orange: a case study on citrus Huanglongbing tolerance.</title>
        <authorList>
            <person name="Wu B."/>
            <person name="Yu Q."/>
            <person name="Deng Z."/>
            <person name="Duan Y."/>
            <person name="Luo F."/>
            <person name="Gmitter F. Jr."/>
        </authorList>
    </citation>
    <scope>NUCLEOTIDE SEQUENCE [LARGE SCALE GENOMIC DNA]</scope>
    <source>
        <strain evidence="2">cv. Valencia</strain>
    </source>
</reference>
<name>A0ACB8IV96_CITSI</name>
<evidence type="ECO:0000313" key="1">
    <source>
        <dbReference type="EMBL" id="KAH9700632.1"/>
    </source>
</evidence>
<proteinExistence type="predicted"/>
<accession>A0ACB8IV96</accession>
<protein>
    <submittedName>
        <fullName evidence="1">ANK REP REGION domain-containing protein</fullName>
    </submittedName>
</protein>
<gene>
    <name evidence="1" type="ORF">KPL71_024745</name>
</gene>
<evidence type="ECO:0000313" key="2">
    <source>
        <dbReference type="Proteomes" id="UP000829398"/>
    </source>
</evidence>
<dbReference type="EMBL" id="CM039177">
    <property type="protein sequence ID" value="KAH9700632.1"/>
    <property type="molecule type" value="Genomic_DNA"/>
</dbReference>
<keyword evidence="2" id="KW-1185">Reference proteome</keyword>
<organism evidence="1 2">
    <name type="scientific">Citrus sinensis</name>
    <name type="common">Sweet orange</name>
    <name type="synonym">Citrus aurantium var. sinensis</name>
    <dbReference type="NCBI Taxonomy" id="2711"/>
    <lineage>
        <taxon>Eukaryota</taxon>
        <taxon>Viridiplantae</taxon>
        <taxon>Streptophyta</taxon>
        <taxon>Embryophyta</taxon>
        <taxon>Tracheophyta</taxon>
        <taxon>Spermatophyta</taxon>
        <taxon>Magnoliopsida</taxon>
        <taxon>eudicotyledons</taxon>
        <taxon>Gunneridae</taxon>
        <taxon>Pentapetalae</taxon>
        <taxon>rosids</taxon>
        <taxon>malvids</taxon>
        <taxon>Sapindales</taxon>
        <taxon>Rutaceae</taxon>
        <taxon>Aurantioideae</taxon>
        <taxon>Citrus</taxon>
    </lineage>
</organism>
<comment type="caution">
    <text evidence="1">The sequence shown here is derived from an EMBL/GenBank/DDBJ whole genome shotgun (WGS) entry which is preliminary data.</text>
</comment>